<dbReference type="PROSITE" id="PS00163">
    <property type="entry name" value="FUMARATE_LYASES"/>
    <property type="match status" value="1"/>
</dbReference>
<gene>
    <name evidence="4" type="ORF">A3D03_01525</name>
</gene>
<dbReference type="InterPro" id="IPR022761">
    <property type="entry name" value="Fumarate_lyase_N"/>
</dbReference>
<dbReference type="GO" id="GO:0006531">
    <property type="term" value="P:aspartate metabolic process"/>
    <property type="evidence" value="ECO:0007669"/>
    <property type="project" value="TreeGrafter"/>
</dbReference>
<evidence type="ECO:0008006" key="6">
    <source>
        <dbReference type="Google" id="ProtNLM"/>
    </source>
</evidence>
<evidence type="ECO:0000259" key="2">
    <source>
        <dbReference type="Pfam" id="PF00206"/>
    </source>
</evidence>
<dbReference type="Pfam" id="PF00206">
    <property type="entry name" value="Lyase_1"/>
    <property type="match status" value="1"/>
</dbReference>
<dbReference type="InterPro" id="IPR024083">
    <property type="entry name" value="Fumarase/histidase_N"/>
</dbReference>
<dbReference type="PRINTS" id="PR00149">
    <property type="entry name" value="FUMRATELYASE"/>
</dbReference>
<protein>
    <recommendedName>
        <fullName evidence="6">Aspartate ammonia-lyase</fullName>
    </recommendedName>
</protein>
<dbReference type="InterPro" id="IPR018951">
    <property type="entry name" value="Fumarase_C_C"/>
</dbReference>
<dbReference type="STRING" id="1798384.A3D03_01525"/>
<keyword evidence="1" id="KW-0456">Lyase</keyword>
<dbReference type="EMBL" id="MFJN01000018">
    <property type="protein sequence ID" value="OGG21657.1"/>
    <property type="molecule type" value="Genomic_DNA"/>
</dbReference>
<dbReference type="InterPro" id="IPR008948">
    <property type="entry name" value="L-Aspartase-like"/>
</dbReference>
<dbReference type="GO" id="GO:0005829">
    <property type="term" value="C:cytosol"/>
    <property type="evidence" value="ECO:0007669"/>
    <property type="project" value="TreeGrafter"/>
</dbReference>
<organism evidence="4 5">
    <name type="scientific">Candidatus Gottesmanbacteria bacterium RIFCSPHIGHO2_02_FULL_40_13</name>
    <dbReference type="NCBI Taxonomy" id="1798384"/>
    <lineage>
        <taxon>Bacteria</taxon>
        <taxon>Candidatus Gottesmaniibacteriota</taxon>
    </lineage>
</organism>
<dbReference type="Proteomes" id="UP000177092">
    <property type="component" value="Unassembled WGS sequence"/>
</dbReference>
<dbReference type="PANTHER" id="PTHR42696">
    <property type="entry name" value="ASPARTATE AMMONIA-LYASE"/>
    <property type="match status" value="1"/>
</dbReference>
<dbReference type="InterPro" id="IPR020557">
    <property type="entry name" value="Fumarate_lyase_CS"/>
</dbReference>
<evidence type="ECO:0000259" key="3">
    <source>
        <dbReference type="Pfam" id="PF10415"/>
    </source>
</evidence>
<reference evidence="4 5" key="1">
    <citation type="journal article" date="2016" name="Nat. Commun.">
        <title>Thousands of microbial genomes shed light on interconnected biogeochemical processes in an aquifer system.</title>
        <authorList>
            <person name="Anantharaman K."/>
            <person name="Brown C.T."/>
            <person name="Hug L.A."/>
            <person name="Sharon I."/>
            <person name="Castelle C.J."/>
            <person name="Probst A.J."/>
            <person name="Thomas B.C."/>
            <person name="Singh A."/>
            <person name="Wilkins M.J."/>
            <person name="Karaoz U."/>
            <person name="Brodie E.L."/>
            <person name="Williams K.H."/>
            <person name="Hubbard S.S."/>
            <person name="Banfield J.F."/>
        </authorList>
    </citation>
    <scope>NUCLEOTIDE SEQUENCE [LARGE SCALE GENOMIC DNA]</scope>
</reference>
<evidence type="ECO:0000256" key="1">
    <source>
        <dbReference type="ARBA" id="ARBA00023239"/>
    </source>
</evidence>
<dbReference type="AlphaFoldDB" id="A0A1F6ABG2"/>
<dbReference type="GO" id="GO:0006099">
    <property type="term" value="P:tricarboxylic acid cycle"/>
    <property type="evidence" value="ECO:0007669"/>
    <property type="project" value="InterPro"/>
</dbReference>
<evidence type="ECO:0000313" key="4">
    <source>
        <dbReference type="EMBL" id="OGG21657.1"/>
    </source>
</evidence>
<feature type="domain" description="Fumarate lyase N-terminal" evidence="2">
    <location>
        <begin position="4"/>
        <end position="318"/>
    </location>
</feature>
<evidence type="ECO:0000313" key="5">
    <source>
        <dbReference type="Proteomes" id="UP000177092"/>
    </source>
</evidence>
<dbReference type="NCBIfam" id="NF008909">
    <property type="entry name" value="PRK12273.1"/>
    <property type="match status" value="1"/>
</dbReference>
<feature type="domain" description="Fumarase C C-terminal" evidence="3">
    <location>
        <begin position="384"/>
        <end position="437"/>
    </location>
</feature>
<dbReference type="Gene3D" id="1.20.200.10">
    <property type="entry name" value="Fumarase/aspartase (Central domain)"/>
    <property type="match status" value="1"/>
</dbReference>
<sequence>MKIYYGAETKKALENFPISGLKPHPTYISSIVNIKKAAAKVNNNLKILEDKKALAIIKTCDEILSGKFADQFVVDPYQAGAGTSHNMNINEVIANRAGEISRQIIHPNDHVNMSQSTNDVIPAAIRITCLFLLPSLLKSLKLLKSSFDKKSKQFSRIIKPGRTHLQDALPITLGQEFTAYSKAIKIDMERINQAAGNLFKIGIGGTGVGTGINTHPDYHKMMVKELKNLTKFPLKSSGNLIESMQNTADFLHLSSMLRILAQSLIRIGNDLRLLSSGPSTGLAEIILPEVQKGSSIMPGKVNPSIIEMMTMVCFQVIGFDQAILQASIAGQLELNVMLPLIAFNLIEQIRLLTNTVEVLNKKCIADIAVDKKMCRYWFERSSGIAAILNPFLGYDKITGIVKYALKYNLSIREVIINRGYLDKKTVDKIFHPRNLTRPNIY</sequence>
<dbReference type="InterPro" id="IPR051546">
    <property type="entry name" value="Aspartate_Ammonia-Lyase"/>
</dbReference>
<dbReference type="Pfam" id="PF10415">
    <property type="entry name" value="FumaraseC_C"/>
    <property type="match status" value="1"/>
</dbReference>
<dbReference type="PANTHER" id="PTHR42696:SF2">
    <property type="entry name" value="ASPARTATE AMMONIA-LYASE"/>
    <property type="match status" value="1"/>
</dbReference>
<dbReference type="GO" id="GO:0008797">
    <property type="term" value="F:aspartate ammonia-lyase activity"/>
    <property type="evidence" value="ECO:0007669"/>
    <property type="project" value="TreeGrafter"/>
</dbReference>
<proteinExistence type="predicted"/>
<name>A0A1F6ABG2_9BACT</name>
<dbReference type="Gene3D" id="1.10.40.30">
    <property type="entry name" value="Fumarase/aspartase (C-terminal domain)"/>
    <property type="match status" value="1"/>
</dbReference>
<comment type="caution">
    <text evidence="4">The sequence shown here is derived from an EMBL/GenBank/DDBJ whole genome shotgun (WGS) entry which is preliminary data.</text>
</comment>
<dbReference type="FunFam" id="1.20.200.10:FF:000001">
    <property type="entry name" value="Fumarate hydratase, mitochondrial"/>
    <property type="match status" value="1"/>
</dbReference>
<dbReference type="InterPro" id="IPR000362">
    <property type="entry name" value="Fumarate_lyase_fam"/>
</dbReference>
<accession>A0A1F6ABG2</accession>
<dbReference type="PRINTS" id="PR00145">
    <property type="entry name" value="ARGSUCLYASE"/>
</dbReference>
<dbReference type="SUPFAM" id="SSF48557">
    <property type="entry name" value="L-aspartase-like"/>
    <property type="match status" value="1"/>
</dbReference>
<dbReference type="Gene3D" id="1.10.275.10">
    <property type="entry name" value="Fumarase/aspartase (N-terminal domain)"/>
    <property type="match status" value="1"/>
</dbReference>